<dbReference type="Proteomes" id="UP000265020">
    <property type="component" value="Unassembled WGS sequence"/>
</dbReference>
<dbReference type="Ensembl" id="ENSCVAT00000018161.1">
    <property type="protein sequence ID" value="ENSCVAP00000011233.1"/>
    <property type="gene ID" value="ENSCVAG00000013513.1"/>
</dbReference>
<feature type="repeat" description="ARM" evidence="1">
    <location>
        <begin position="265"/>
        <end position="319"/>
    </location>
</feature>
<proteinExistence type="predicted"/>
<dbReference type="GeneTree" id="ENSGT00940000156625"/>
<dbReference type="InterPro" id="IPR011989">
    <property type="entry name" value="ARM-like"/>
</dbReference>
<keyword evidence="4" id="KW-1185">Reference proteome</keyword>
<evidence type="ECO:0000256" key="1">
    <source>
        <dbReference type="PROSITE-ProRule" id="PRU00259"/>
    </source>
</evidence>
<dbReference type="InterPro" id="IPR000225">
    <property type="entry name" value="Armadillo"/>
</dbReference>
<dbReference type="SUPFAM" id="SSF48371">
    <property type="entry name" value="ARM repeat"/>
    <property type="match status" value="2"/>
</dbReference>
<reference evidence="3" key="1">
    <citation type="submission" date="2025-08" db="UniProtKB">
        <authorList>
            <consortium name="Ensembl"/>
        </authorList>
    </citation>
    <scope>IDENTIFICATION</scope>
</reference>
<name>A0A3Q2CZ47_CYPVA</name>
<feature type="repeat" description="ARM" evidence="1">
    <location>
        <begin position="690"/>
        <end position="717"/>
    </location>
</feature>
<dbReference type="Pfam" id="PF00514">
    <property type="entry name" value="Arm"/>
    <property type="match status" value="2"/>
</dbReference>
<dbReference type="InterPro" id="IPR016024">
    <property type="entry name" value="ARM-type_fold"/>
</dbReference>
<evidence type="ECO:0000313" key="3">
    <source>
        <dbReference type="Ensembl" id="ENSCVAP00000011233.1"/>
    </source>
</evidence>
<evidence type="ECO:0000313" key="4">
    <source>
        <dbReference type="Proteomes" id="UP000265020"/>
    </source>
</evidence>
<dbReference type="Gene3D" id="1.25.10.10">
    <property type="entry name" value="Leucine-rich Repeat Variant"/>
    <property type="match status" value="3"/>
</dbReference>
<dbReference type="GO" id="GO:0061371">
    <property type="term" value="P:determination of heart left/right asymmetry"/>
    <property type="evidence" value="ECO:0007669"/>
    <property type="project" value="Ensembl"/>
</dbReference>
<evidence type="ECO:0000256" key="2">
    <source>
        <dbReference type="SAM" id="MobiDB-lite"/>
    </source>
</evidence>
<dbReference type="AlphaFoldDB" id="A0A3Q2CZ47"/>
<sequence>MSSRLTVFGERQSFSSPFSLCLSAHHQVLVEPEPPSAQRVHGVDLVGGEEQGRPLKSEEQQKNYVHEWERVQRALYRKKEYQTCQRWSEVGGLLTIFGKTSATSEEHVSKSFPESEEEEEEEEEQQVRRSEINTDMPSEDWYIEKLVQELKDGDQTATVLILCAMMELDLLKESYQVAIQDLGGLEVLLNLLDTDDIRCKIGSLKILTKISQNVQLRQTIVKMRGLQRMVNNLDLPVKELQALAAETIKNVATSRRARRIVREHGGIGKLVKLLECFSNPAERRANMEEDLEVARCAASALWICSKSTKNKEAIRSAGGIPLLGRMLRSPLENMLVPVVGTLQECASQEAYRAAIQSEGMVKVFVKKLKSNNTELQMLCASAIFKCAEDEGTRDLVRRSRGLQPLVSLLAKADNKQLLAAATGAIWKCSLSMENVAIFQENNVLQILIGLLTDQPEEVLVNVVGALGQFAQIPANTTTICRGGSIKILINLLKGTNQALLVNVAKAVGACATVKDNVEILFVLDGIHLLWSLLQNPSAEVQCSAAWALCPCIGNAKNAEIMALSLIGGLELVVNLLKSTNNQVLTSVCALVAKLAKHQKIVEVLSERGAVPLLTRLTDTTDNRLRCYLAEAIEHLCLWSTNRESFGECGAVGPLVRYLKSKDSRVLLSATMALYELSKEPNNIITMHKEGAVPQLIRLIGSDDHKLQEFAAGCLRNIRLLARANQRAAR</sequence>
<feature type="region of interest" description="Disordered" evidence="2">
    <location>
        <begin position="105"/>
        <end position="133"/>
    </location>
</feature>
<protein>
    <submittedName>
        <fullName evidence="3">Outer dynein arm docking complex subunit 2</fullName>
    </submittedName>
</protein>
<feature type="repeat" description="ARM" evidence="1">
    <location>
        <begin position="649"/>
        <end position="691"/>
    </location>
</feature>
<dbReference type="PANTHER" id="PTHR46241">
    <property type="entry name" value="ARMADILLO REPEAT-CONTAINING PROTEIN 4 ARMC4"/>
    <property type="match status" value="1"/>
</dbReference>
<reference evidence="3" key="2">
    <citation type="submission" date="2025-09" db="UniProtKB">
        <authorList>
            <consortium name="Ensembl"/>
        </authorList>
    </citation>
    <scope>IDENTIFICATION</scope>
</reference>
<accession>A0A3Q2CZ47</accession>
<feature type="compositionally biased region" description="Acidic residues" evidence="2">
    <location>
        <begin position="114"/>
        <end position="124"/>
    </location>
</feature>
<dbReference type="STRING" id="28743.ENSCVAP00000011233"/>
<dbReference type="SMART" id="SM00185">
    <property type="entry name" value="ARM"/>
    <property type="match status" value="13"/>
</dbReference>
<dbReference type="PROSITE" id="PS50176">
    <property type="entry name" value="ARM_REPEAT"/>
    <property type="match status" value="3"/>
</dbReference>
<organism evidence="3 4">
    <name type="scientific">Cyprinodon variegatus</name>
    <name type="common">Sheepshead minnow</name>
    <dbReference type="NCBI Taxonomy" id="28743"/>
    <lineage>
        <taxon>Eukaryota</taxon>
        <taxon>Metazoa</taxon>
        <taxon>Chordata</taxon>
        <taxon>Craniata</taxon>
        <taxon>Vertebrata</taxon>
        <taxon>Euteleostomi</taxon>
        <taxon>Actinopterygii</taxon>
        <taxon>Neopterygii</taxon>
        <taxon>Teleostei</taxon>
        <taxon>Neoteleostei</taxon>
        <taxon>Acanthomorphata</taxon>
        <taxon>Ovalentaria</taxon>
        <taxon>Atherinomorphae</taxon>
        <taxon>Cyprinodontiformes</taxon>
        <taxon>Cyprinodontidae</taxon>
        <taxon>Cyprinodon</taxon>
    </lineage>
</organism>
<dbReference type="PANTHER" id="PTHR46241:SF1">
    <property type="entry name" value="OUTER DYNEIN ARM-DOCKING COMPLEX SUBUNIT 2"/>
    <property type="match status" value="1"/>
</dbReference>
<dbReference type="OMA" id="YMKAGNQ"/>